<comment type="similarity">
    <text evidence="1">Belongs to the ustYa family.</text>
</comment>
<dbReference type="STRING" id="983965.A0A2T4CK95"/>
<proteinExistence type="inferred from homology"/>
<organism evidence="2 3">
    <name type="scientific">Trichoderma longibrachiatum ATCC 18648</name>
    <dbReference type="NCBI Taxonomy" id="983965"/>
    <lineage>
        <taxon>Eukaryota</taxon>
        <taxon>Fungi</taxon>
        <taxon>Dikarya</taxon>
        <taxon>Ascomycota</taxon>
        <taxon>Pezizomycotina</taxon>
        <taxon>Sordariomycetes</taxon>
        <taxon>Hypocreomycetidae</taxon>
        <taxon>Hypocreales</taxon>
        <taxon>Hypocreaceae</taxon>
        <taxon>Trichoderma</taxon>
    </lineage>
</organism>
<dbReference type="InterPro" id="IPR021765">
    <property type="entry name" value="UstYa-like"/>
</dbReference>
<accession>A0A2T4CK95</accession>
<reference evidence="2 3" key="1">
    <citation type="submission" date="2016-07" db="EMBL/GenBank/DDBJ databases">
        <title>Multiple horizontal gene transfer events from other fungi enriched the ability of initially mycotrophic Trichoderma (Ascomycota) to feed on dead plant biomass.</title>
        <authorList>
            <consortium name="DOE Joint Genome Institute"/>
            <person name="Aerts A."/>
            <person name="Atanasova L."/>
            <person name="Chenthamara K."/>
            <person name="Zhang J."/>
            <person name="Grujic M."/>
            <person name="Henrissat B."/>
            <person name="Kuo A."/>
            <person name="Salamov A."/>
            <person name="Lipzen A."/>
            <person name="Labutti K."/>
            <person name="Barry K."/>
            <person name="Miao Y."/>
            <person name="Rahimi M.J."/>
            <person name="Shen Q."/>
            <person name="Grigoriev I.V."/>
            <person name="Kubicek C.P."/>
            <person name="Druzhinina I.S."/>
        </authorList>
    </citation>
    <scope>NUCLEOTIDE SEQUENCE [LARGE SCALE GENOMIC DNA]</scope>
    <source>
        <strain evidence="2 3">ATCC 18648</strain>
    </source>
</reference>
<dbReference type="GO" id="GO:0043386">
    <property type="term" value="P:mycotoxin biosynthetic process"/>
    <property type="evidence" value="ECO:0007669"/>
    <property type="project" value="InterPro"/>
</dbReference>
<keyword evidence="3" id="KW-1185">Reference proteome</keyword>
<dbReference type="Pfam" id="PF11807">
    <property type="entry name" value="UstYa"/>
    <property type="match status" value="1"/>
</dbReference>
<dbReference type="PANTHER" id="PTHR33365:SF14">
    <property type="entry name" value="TAT PATHWAY SIGNAL SEQUENCE"/>
    <property type="match status" value="1"/>
</dbReference>
<dbReference type="OrthoDB" id="3687641at2759"/>
<evidence type="ECO:0000313" key="2">
    <source>
        <dbReference type="EMBL" id="PTB81974.1"/>
    </source>
</evidence>
<dbReference type="Proteomes" id="UP000240760">
    <property type="component" value="Unassembled WGS sequence"/>
</dbReference>
<evidence type="ECO:0000313" key="3">
    <source>
        <dbReference type="Proteomes" id="UP000240760"/>
    </source>
</evidence>
<protein>
    <submittedName>
        <fullName evidence="2">Uncharacterized protein</fullName>
    </submittedName>
</protein>
<dbReference type="PANTHER" id="PTHR33365">
    <property type="entry name" value="YALI0B05434P"/>
    <property type="match status" value="1"/>
</dbReference>
<name>A0A2T4CK95_TRILO</name>
<dbReference type="AlphaFoldDB" id="A0A2T4CK95"/>
<gene>
    <name evidence="2" type="ORF">M440DRAFT_1435635</name>
</gene>
<evidence type="ECO:0000256" key="1">
    <source>
        <dbReference type="ARBA" id="ARBA00035112"/>
    </source>
</evidence>
<dbReference type="EMBL" id="KZ679126">
    <property type="protein sequence ID" value="PTB81974.1"/>
    <property type="molecule type" value="Genomic_DNA"/>
</dbReference>
<sequence length="212" mass="24648">MELAALKDSGAGQPPILDRRRLHLEQRWLKSAFVNYHNTPPSILRQEPSKDVDAAWEYLHRNGRIFLITADEVERLGKDPKAAVIAPESWRMGSNKYLAINQGQHDIYCLDRLRKFAYAEYYFENKTAEVELDTLRCLHMILQTLRCKWSVNLYTAFWVEGFETAAVDFNVSRKCQVYENILSWHPKGSFTQEQFESLQAPAGARRRPAEIQ</sequence>